<keyword evidence="2" id="KW-1185">Reference proteome</keyword>
<organism evidence="1 2">
    <name type="scientific">Arabis nemorensis</name>
    <dbReference type="NCBI Taxonomy" id="586526"/>
    <lineage>
        <taxon>Eukaryota</taxon>
        <taxon>Viridiplantae</taxon>
        <taxon>Streptophyta</taxon>
        <taxon>Embryophyta</taxon>
        <taxon>Tracheophyta</taxon>
        <taxon>Spermatophyta</taxon>
        <taxon>Magnoliopsida</taxon>
        <taxon>eudicotyledons</taxon>
        <taxon>Gunneridae</taxon>
        <taxon>Pentapetalae</taxon>
        <taxon>rosids</taxon>
        <taxon>malvids</taxon>
        <taxon>Brassicales</taxon>
        <taxon>Brassicaceae</taxon>
        <taxon>Arabideae</taxon>
        <taxon>Arabis</taxon>
    </lineage>
</organism>
<protein>
    <submittedName>
        <fullName evidence="1">Uncharacterized protein</fullName>
    </submittedName>
</protein>
<dbReference type="EMBL" id="CABITT030000005">
    <property type="protein sequence ID" value="VVB05772.1"/>
    <property type="molecule type" value="Genomic_DNA"/>
</dbReference>
<evidence type="ECO:0000313" key="1">
    <source>
        <dbReference type="EMBL" id="VVB05772.1"/>
    </source>
</evidence>
<reference evidence="1" key="1">
    <citation type="submission" date="2019-07" db="EMBL/GenBank/DDBJ databases">
        <authorList>
            <person name="Dittberner H."/>
        </authorList>
    </citation>
    <scope>NUCLEOTIDE SEQUENCE [LARGE SCALE GENOMIC DNA]</scope>
</reference>
<accession>A0A565BWK1</accession>
<proteinExistence type="predicted"/>
<sequence length="117" mass="13228">MECMQELPVHFSFFRMDKHYTAKNNVWWDIENCKVPSKVPPSEMQGGVVLNGETLTGITYHRIPDQEGEKDASDGWIIVEMKKWKAGNNLPPQNVIIFSGDGGRILLVQSKIVIVLS</sequence>
<dbReference type="Proteomes" id="UP000489600">
    <property type="component" value="Unassembled WGS sequence"/>
</dbReference>
<name>A0A565BWK1_9BRAS</name>
<dbReference type="AlphaFoldDB" id="A0A565BWK1"/>
<gene>
    <name evidence="1" type="ORF">ANE_LOCUS16216</name>
</gene>
<evidence type="ECO:0000313" key="2">
    <source>
        <dbReference type="Proteomes" id="UP000489600"/>
    </source>
</evidence>
<comment type="caution">
    <text evidence="1">The sequence shown here is derived from an EMBL/GenBank/DDBJ whole genome shotgun (WGS) entry which is preliminary data.</text>
</comment>